<keyword evidence="7 9" id="KW-0675">Receptor</keyword>
<evidence type="ECO:0000256" key="4">
    <source>
        <dbReference type="ARBA" id="ARBA00022692"/>
    </source>
</evidence>
<evidence type="ECO:0000313" key="9">
    <source>
        <dbReference type="EMBL" id="JAI18129.1"/>
    </source>
</evidence>
<dbReference type="GO" id="GO:0008527">
    <property type="term" value="F:taste receptor activity"/>
    <property type="evidence" value="ECO:0007669"/>
    <property type="project" value="InterPro"/>
</dbReference>
<dbReference type="InterPro" id="IPR009318">
    <property type="entry name" value="Gustatory_rcpt"/>
</dbReference>
<dbReference type="PANTHER" id="PTHR21421:SF29">
    <property type="entry name" value="GUSTATORY RECEPTOR 5A FOR TREHALOSE-RELATED"/>
    <property type="match status" value="1"/>
</dbReference>
<name>A0A0K8TUG1_EPIPO</name>
<evidence type="ECO:0000256" key="6">
    <source>
        <dbReference type="ARBA" id="ARBA00023136"/>
    </source>
</evidence>
<reference evidence="9" key="1">
    <citation type="journal article" date="2015" name="PLoS ONE">
        <title>The Peripheral Olfactory Repertoire of the Lightbrown Apple Moth, Epiphyas postvittana.</title>
        <authorList>
            <person name="Corcoran J.A."/>
            <person name="Jordan M.D."/>
            <person name="Thrimawithana A.H."/>
            <person name="Crowhurst R.N."/>
            <person name="Newcomb R.D."/>
        </authorList>
    </citation>
    <scope>NUCLEOTIDE SEQUENCE</scope>
</reference>
<evidence type="ECO:0000256" key="5">
    <source>
        <dbReference type="ARBA" id="ARBA00022989"/>
    </source>
</evidence>
<comment type="similarity">
    <text evidence="2">Belongs to the insect chemoreceptor superfamily. Gustatory receptor (GR) family. Gr5a subfamily.</text>
</comment>
<evidence type="ECO:0000256" key="3">
    <source>
        <dbReference type="ARBA" id="ARBA00022475"/>
    </source>
</evidence>
<dbReference type="Pfam" id="PF06151">
    <property type="entry name" value="Trehalose_recp"/>
    <property type="match status" value="1"/>
</dbReference>
<evidence type="ECO:0000256" key="8">
    <source>
        <dbReference type="SAM" id="Phobius"/>
    </source>
</evidence>
<keyword evidence="5 8" id="KW-1133">Transmembrane helix</keyword>
<proteinExistence type="inferred from homology"/>
<dbReference type="PANTHER" id="PTHR21421">
    <property type="entry name" value="GUSTATORY RECEPTOR"/>
    <property type="match status" value="1"/>
</dbReference>
<accession>A0A0K8TUG1</accession>
<dbReference type="AlphaFoldDB" id="A0A0K8TUG1"/>
<comment type="subcellular location">
    <subcellularLocation>
        <location evidence="1">Cell membrane</location>
        <topology evidence="1">Multi-pass membrane protein</topology>
    </subcellularLocation>
</comment>
<feature type="transmembrane region" description="Helical" evidence="8">
    <location>
        <begin position="47"/>
        <end position="72"/>
    </location>
</feature>
<feature type="transmembrane region" description="Helical" evidence="8">
    <location>
        <begin position="281"/>
        <end position="306"/>
    </location>
</feature>
<keyword evidence="6 8" id="KW-0472">Membrane</keyword>
<keyword evidence="3" id="KW-1003">Cell membrane</keyword>
<evidence type="ECO:0000256" key="7">
    <source>
        <dbReference type="ARBA" id="ARBA00023170"/>
    </source>
</evidence>
<evidence type="ECO:0000256" key="2">
    <source>
        <dbReference type="ARBA" id="ARBA00005327"/>
    </source>
</evidence>
<keyword evidence="4 8" id="KW-0812">Transmembrane</keyword>
<protein>
    <submittedName>
        <fullName evidence="9">Gustatory Receptor</fullName>
    </submittedName>
</protein>
<organism evidence="9">
    <name type="scientific">Epiphyas postvittana</name>
    <name type="common">Light brown apple moth</name>
    <dbReference type="NCBI Taxonomy" id="65032"/>
    <lineage>
        <taxon>Eukaryota</taxon>
        <taxon>Metazoa</taxon>
        <taxon>Ecdysozoa</taxon>
        <taxon>Arthropoda</taxon>
        <taxon>Hexapoda</taxon>
        <taxon>Insecta</taxon>
        <taxon>Pterygota</taxon>
        <taxon>Neoptera</taxon>
        <taxon>Endopterygota</taxon>
        <taxon>Lepidoptera</taxon>
        <taxon>Glossata</taxon>
        <taxon>Ditrysia</taxon>
        <taxon>Tortricoidea</taxon>
        <taxon>Tortricidae</taxon>
        <taxon>Tortricinae</taxon>
        <taxon>Epiphyas</taxon>
    </lineage>
</organism>
<feature type="transmembrane region" description="Helical" evidence="8">
    <location>
        <begin position="318"/>
        <end position="339"/>
    </location>
</feature>
<feature type="transmembrane region" description="Helical" evidence="8">
    <location>
        <begin position="92"/>
        <end position="109"/>
    </location>
</feature>
<dbReference type="GO" id="GO:0005886">
    <property type="term" value="C:plasma membrane"/>
    <property type="evidence" value="ECO:0007669"/>
    <property type="project" value="UniProtKB-SubCell"/>
</dbReference>
<sequence>MPKKHKQVQSRKRINKPYVPYRDDFLQTMTKIFRYSRWFGVAGSGNIVWKIFGVFILLLLGVIEGVAIWRVIKALAGWAVDIVGHRSVTARLAGTMFYASSIITLILSWKLSSSWKDLAVFWASVDRNMAINVPPDKSLKSRMISVTSVMMACVILEHTMSMMSQIGFDCPASLILERYTLMSHGFLLLRTDYSIWYAIPLLFMSKVATILWNYQDTLIVAVSMGLTSRYYRLNHFVAKFSAAVNKHVPWNSQSNRRNEYTWRKIREAYVKQAMLVRRVDAWLGSLILLSCLVNFYFICLQLFLGITQGLSGSFIKRLYYLVSLAWLCARVSCVALAAADINVHSKRALRYLHACDAHCYNIEVERLQNQLSKEYIALTGMGFFSLNRTILLKMAGAVITYELVLIQFDDNGSTAHKPYQYNATF</sequence>
<dbReference type="GO" id="GO:0050916">
    <property type="term" value="P:sensory perception of sweet taste"/>
    <property type="evidence" value="ECO:0007669"/>
    <property type="project" value="UniProtKB-ARBA"/>
</dbReference>
<evidence type="ECO:0000256" key="1">
    <source>
        <dbReference type="ARBA" id="ARBA00004651"/>
    </source>
</evidence>
<dbReference type="EMBL" id="GCVX01000101">
    <property type="protein sequence ID" value="JAI18129.1"/>
    <property type="molecule type" value="Transcribed_RNA"/>
</dbReference>